<gene>
    <name evidence="2" type="ORF">J2Z64_000243</name>
</gene>
<dbReference type="PANTHER" id="PTHR35568">
    <property type="entry name" value="TRANSCRIPTIONAL REGULATOR DAUR"/>
    <property type="match status" value="1"/>
</dbReference>
<accession>A0A9X1CEB9</accession>
<evidence type="ECO:0000313" key="2">
    <source>
        <dbReference type="EMBL" id="MBP2076032.1"/>
    </source>
</evidence>
<organism evidence="2 3">
    <name type="scientific">Oceanobacillus polygoni</name>
    <dbReference type="NCBI Taxonomy" id="1235259"/>
    <lineage>
        <taxon>Bacteria</taxon>
        <taxon>Bacillati</taxon>
        <taxon>Bacillota</taxon>
        <taxon>Bacilli</taxon>
        <taxon>Bacillales</taxon>
        <taxon>Bacillaceae</taxon>
        <taxon>Oceanobacillus</taxon>
    </lineage>
</organism>
<name>A0A9X1CEB9_9BACI</name>
<evidence type="ECO:0000313" key="3">
    <source>
        <dbReference type="Proteomes" id="UP001138793"/>
    </source>
</evidence>
<sequence>MSKEFYPYITIDSIIKGYDVERLKRKEKIQIVKFMDEKGIFLIKGAIDKVAEKLNTSRVTIYSYLDKVKKVIY</sequence>
<protein>
    <submittedName>
        <fullName evidence="2">Transcriptional regulator YheO</fullName>
    </submittedName>
</protein>
<dbReference type="Pfam" id="PF13309">
    <property type="entry name" value="HTH_22"/>
    <property type="match status" value="1"/>
</dbReference>
<proteinExistence type="predicted"/>
<dbReference type="Proteomes" id="UP001138793">
    <property type="component" value="Unassembled WGS sequence"/>
</dbReference>
<dbReference type="InterPro" id="IPR039446">
    <property type="entry name" value="DauR-like"/>
</dbReference>
<evidence type="ECO:0000259" key="1">
    <source>
        <dbReference type="Pfam" id="PF13309"/>
    </source>
</evidence>
<dbReference type="PANTHER" id="PTHR35568:SF1">
    <property type="entry name" value="TRANSCRIPTIONAL REGULATOR DAUR"/>
    <property type="match status" value="1"/>
</dbReference>
<comment type="caution">
    <text evidence="2">The sequence shown here is derived from an EMBL/GenBank/DDBJ whole genome shotgun (WGS) entry which is preliminary data.</text>
</comment>
<keyword evidence="3" id="KW-1185">Reference proteome</keyword>
<dbReference type="InterPro" id="IPR039445">
    <property type="entry name" value="DauR-like_HTH"/>
</dbReference>
<feature type="domain" description="Transcriptional regulator DauR-like HTH" evidence="1">
    <location>
        <begin position="16"/>
        <end position="66"/>
    </location>
</feature>
<dbReference type="AlphaFoldDB" id="A0A9X1CEB9"/>
<reference evidence="2" key="1">
    <citation type="submission" date="2021-03" db="EMBL/GenBank/DDBJ databases">
        <title>Genomic Encyclopedia of Type Strains, Phase IV (KMG-IV): sequencing the most valuable type-strain genomes for metagenomic binning, comparative biology and taxonomic classification.</title>
        <authorList>
            <person name="Goeker M."/>
        </authorList>
    </citation>
    <scope>NUCLEOTIDE SEQUENCE</scope>
    <source>
        <strain evidence="2">DSM 107338</strain>
    </source>
</reference>
<dbReference type="EMBL" id="JAGGMB010000001">
    <property type="protein sequence ID" value="MBP2076032.1"/>
    <property type="molecule type" value="Genomic_DNA"/>
</dbReference>